<proteinExistence type="predicted"/>
<name>A0ABW9AA42_9BURK</name>
<evidence type="ECO:0000256" key="1">
    <source>
        <dbReference type="ARBA" id="ARBA00022649"/>
    </source>
</evidence>
<dbReference type="Pfam" id="PF05016">
    <property type="entry name" value="ParE_toxin"/>
    <property type="match status" value="1"/>
</dbReference>
<evidence type="ECO:0000313" key="3">
    <source>
        <dbReference type="Proteomes" id="UP001629246"/>
    </source>
</evidence>
<dbReference type="InterPro" id="IPR035093">
    <property type="entry name" value="RelE/ParE_toxin_dom_sf"/>
</dbReference>
<dbReference type="EMBL" id="JAQQFM010000004">
    <property type="protein sequence ID" value="MFL9924852.1"/>
    <property type="molecule type" value="Genomic_DNA"/>
</dbReference>
<dbReference type="Gene3D" id="3.30.2310.20">
    <property type="entry name" value="RelE-like"/>
    <property type="match status" value="1"/>
</dbReference>
<dbReference type="Proteomes" id="UP001629246">
    <property type="component" value="Unassembled WGS sequence"/>
</dbReference>
<keyword evidence="1" id="KW-1277">Toxin-antitoxin system</keyword>
<dbReference type="SUPFAM" id="SSF143011">
    <property type="entry name" value="RelE-like"/>
    <property type="match status" value="1"/>
</dbReference>
<protein>
    <submittedName>
        <fullName evidence="2">Type II toxin-antitoxin system RelE/ParE family toxin</fullName>
    </submittedName>
</protein>
<evidence type="ECO:0000313" key="2">
    <source>
        <dbReference type="EMBL" id="MFL9924852.1"/>
    </source>
</evidence>
<gene>
    <name evidence="2" type="ORF">PQR62_11290</name>
</gene>
<sequence>MNLPVKILQSAQADYRNLKKSVTRQLGEEVWGKLNRDIQATIKTISEHPHAGSALEELEEIGSGRYRQIYVGKNRIVYEVRTEAIYVHIFMHVRRDLMALLQDRLLS</sequence>
<comment type="caution">
    <text evidence="2">The sequence shown here is derived from an EMBL/GenBank/DDBJ whole genome shotgun (WGS) entry which is preliminary data.</text>
</comment>
<dbReference type="InterPro" id="IPR007712">
    <property type="entry name" value="RelE/ParE_toxin"/>
</dbReference>
<keyword evidence="3" id="KW-1185">Reference proteome</keyword>
<accession>A0ABW9AA42</accession>
<dbReference type="RefSeq" id="WP_408157869.1">
    <property type="nucleotide sequence ID" value="NZ_JAQQFM010000004.1"/>
</dbReference>
<reference evidence="2 3" key="1">
    <citation type="journal article" date="2024" name="Chem. Sci.">
        <title>Discovery of megapolipeptins by genome mining of a Burkholderiales bacteria collection.</title>
        <authorList>
            <person name="Paulo B.S."/>
            <person name="Recchia M.J.J."/>
            <person name="Lee S."/>
            <person name="Fergusson C.H."/>
            <person name="Romanowski S.B."/>
            <person name="Hernandez A."/>
            <person name="Krull N."/>
            <person name="Liu D.Y."/>
            <person name="Cavanagh H."/>
            <person name="Bos A."/>
            <person name="Gray C.A."/>
            <person name="Murphy B.T."/>
            <person name="Linington R.G."/>
            <person name="Eustaquio A.S."/>
        </authorList>
    </citation>
    <scope>NUCLEOTIDE SEQUENCE [LARGE SCALE GENOMIC DNA]</scope>
    <source>
        <strain evidence="2 3">RL21-008-BIB-A</strain>
    </source>
</reference>
<organism evidence="2 3">
    <name type="scientific">Herbaspirillum lusitanum</name>
    <dbReference type="NCBI Taxonomy" id="213312"/>
    <lineage>
        <taxon>Bacteria</taxon>
        <taxon>Pseudomonadati</taxon>
        <taxon>Pseudomonadota</taxon>
        <taxon>Betaproteobacteria</taxon>
        <taxon>Burkholderiales</taxon>
        <taxon>Oxalobacteraceae</taxon>
        <taxon>Herbaspirillum</taxon>
    </lineage>
</organism>